<dbReference type="PANTHER" id="PTHR24413">
    <property type="entry name" value="SPECKLE-TYPE POZ PROTEIN"/>
    <property type="match status" value="1"/>
</dbReference>
<evidence type="ECO:0000313" key="3">
    <source>
        <dbReference type="EMBL" id="KAJ6220130.1"/>
    </source>
</evidence>
<dbReference type="SUPFAM" id="SSF54695">
    <property type="entry name" value="POZ domain"/>
    <property type="match status" value="2"/>
</dbReference>
<feature type="domain" description="MATH" evidence="2">
    <location>
        <begin position="207"/>
        <end position="371"/>
    </location>
</feature>
<keyword evidence="4" id="KW-1185">Reference proteome</keyword>
<dbReference type="InterPro" id="IPR008974">
    <property type="entry name" value="TRAF-like"/>
</dbReference>
<dbReference type="PROSITE" id="PS50097">
    <property type="entry name" value="BTB"/>
    <property type="match status" value="2"/>
</dbReference>
<evidence type="ECO:0008006" key="5">
    <source>
        <dbReference type="Google" id="ProtNLM"/>
    </source>
</evidence>
<dbReference type="InterPro" id="IPR000210">
    <property type="entry name" value="BTB/POZ_dom"/>
</dbReference>
<reference evidence="3" key="1">
    <citation type="submission" date="2022-12" db="EMBL/GenBank/DDBJ databases">
        <title>Genome assemblies of Blomia tropicalis.</title>
        <authorList>
            <person name="Cui Y."/>
        </authorList>
    </citation>
    <scope>NUCLEOTIDE SEQUENCE</scope>
    <source>
        <tissue evidence="3">Adult mites</tissue>
    </source>
</reference>
<dbReference type="InterPro" id="IPR011333">
    <property type="entry name" value="SKP1/BTB/POZ_sf"/>
</dbReference>
<dbReference type="SUPFAM" id="SSF49599">
    <property type="entry name" value="TRAF domain-like"/>
    <property type="match status" value="1"/>
</dbReference>
<dbReference type="SMART" id="SM00225">
    <property type="entry name" value="BTB"/>
    <property type="match status" value="2"/>
</dbReference>
<accession>A0A9Q0MAI6</accession>
<gene>
    <name evidence="3" type="ORF">RDWZM_005942</name>
</gene>
<dbReference type="GO" id="GO:0030163">
    <property type="term" value="P:protein catabolic process"/>
    <property type="evidence" value="ECO:0007669"/>
    <property type="project" value="UniProtKB-ARBA"/>
</dbReference>
<dbReference type="CDD" id="cd18186">
    <property type="entry name" value="BTB_POZ_ZBTB_KLHL-like"/>
    <property type="match status" value="2"/>
</dbReference>
<feature type="domain" description="BTB" evidence="1">
    <location>
        <begin position="36"/>
        <end position="124"/>
    </location>
</feature>
<dbReference type="Proteomes" id="UP001142055">
    <property type="component" value="Chromosome 2"/>
</dbReference>
<name>A0A9Q0MAI6_BLOTA</name>
<evidence type="ECO:0000259" key="1">
    <source>
        <dbReference type="PROSITE" id="PS50097"/>
    </source>
</evidence>
<dbReference type="Gene3D" id="2.60.210.10">
    <property type="entry name" value="Apoptosis, Tumor Necrosis Factor Receptor Associated Protein 2, Chain A"/>
    <property type="match status" value="1"/>
</dbReference>
<organism evidence="3 4">
    <name type="scientific">Blomia tropicalis</name>
    <name type="common">Mite</name>
    <dbReference type="NCBI Taxonomy" id="40697"/>
    <lineage>
        <taxon>Eukaryota</taxon>
        <taxon>Metazoa</taxon>
        <taxon>Ecdysozoa</taxon>
        <taxon>Arthropoda</taxon>
        <taxon>Chelicerata</taxon>
        <taxon>Arachnida</taxon>
        <taxon>Acari</taxon>
        <taxon>Acariformes</taxon>
        <taxon>Sarcoptiformes</taxon>
        <taxon>Astigmata</taxon>
        <taxon>Glycyphagoidea</taxon>
        <taxon>Echimyopodidae</taxon>
        <taxon>Blomia</taxon>
    </lineage>
</organism>
<evidence type="ECO:0000259" key="2">
    <source>
        <dbReference type="PROSITE" id="PS50144"/>
    </source>
</evidence>
<proteinExistence type="predicted"/>
<dbReference type="Pfam" id="PF22486">
    <property type="entry name" value="MATH_2"/>
    <property type="match status" value="1"/>
</dbReference>
<dbReference type="AlphaFoldDB" id="A0A9Q0MAI6"/>
<sequence length="468" mass="53850">MIELEFDNPVYGIIPSTISSQSTPSTSSSSPFDLEADIVIVVKDWQCNVHRSILVSRSTVFAELLNERESNDRNSGNTTSGRKIDRIETSRNHKRTCIVIDDFEPTIINQLITYMYNGTIGVNTNQDGGAEMLLCQLWLAAQKQLFAHINEETVYNLYQFSYNHNLMHLKSKTIDYIDRHLLDDNGTKNQLDAMYANLSPYETQLVEFEYWWRIDQFSQKLDNLQEIESSIFHSPLSEQQKFCLTLYPQSYNQMCEGYVSIFLNYFRYNSVSSTSLPLPLGNNLTNSGHSQINPTTQKKSHTNNNVCSTDKLGLLFAISILDKNGKFCFTKNGMIRLPVFKGYGYPNFILRSQLSNADILPDDRLTIRCKIAIPIRSDAILKINNEKEFHINRAFLASKSMMLAKLLNDLDSQKKLYVLEITDAKMDVIETILRFIYKSKIGSIDYKTEFRILEACHKAFQWNKPKTK</sequence>
<evidence type="ECO:0000313" key="4">
    <source>
        <dbReference type="Proteomes" id="UP001142055"/>
    </source>
</evidence>
<dbReference type="PROSITE" id="PS50144">
    <property type="entry name" value="MATH"/>
    <property type="match status" value="1"/>
</dbReference>
<dbReference type="EMBL" id="JAPWDV010000002">
    <property type="protein sequence ID" value="KAJ6220130.1"/>
    <property type="molecule type" value="Genomic_DNA"/>
</dbReference>
<feature type="domain" description="BTB" evidence="1">
    <location>
        <begin position="377"/>
        <end position="445"/>
    </location>
</feature>
<dbReference type="InterPro" id="IPR002083">
    <property type="entry name" value="MATH/TRAF_dom"/>
</dbReference>
<dbReference type="Gene3D" id="3.30.710.10">
    <property type="entry name" value="Potassium Channel Kv1.1, Chain A"/>
    <property type="match status" value="2"/>
</dbReference>
<comment type="caution">
    <text evidence="3">The sequence shown here is derived from an EMBL/GenBank/DDBJ whole genome shotgun (WGS) entry which is preliminary data.</text>
</comment>
<dbReference type="Pfam" id="PF00651">
    <property type="entry name" value="BTB"/>
    <property type="match status" value="2"/>
</dbReference>
<protein>
    <recommendedName>
        <fullName evidence="5">BTB domain-containing protein</fullName>
    </recommendedName>
</protein>